<gene>
    <name evidence="5" type="ORF">GGX14DRAFT_433715</name>
</gene>
<keyword evidence="2" id="KW-0012">Acyltransferase</keyword>
<keyword evidence="3" id="KW-0472">Membrane</keyword>
<evidence type="ECO:0000313" key="5">
    <source>
        <dbReference type="EMBL" id="KAJ7220190.1"/>
    </source>
</evidence>
<feature type="domain" description="Phospholipid/glycerol acyltransferase" evidence="4">
    <location>
        <begin position="79"/>
        <end position="195"/>
    </location>
</feature>
<evidence type="ECO:0000259" key="4">
    <source>
        <dbReference type="SMART" id="SM00563"/>
    </source>
</evidence>
<proteinExistence type="predicted"/>
<sequence>MAGSQSLACIRYCVRMGVYLAVMAFWGIAMIPVFLAYSIVGRRFEAGQTAARSYSHLIGWLLRLHLELEGAEHLAKEPAVLPMNHQSVLDVWLLGLIAPARISIMVKKSLRYTPIGPCLYLSGCVHVQRGTGAGAMASMRAAGVTLRKSRSTLLAFPEGTRNGARSPTLLPFKKGAFHMAVQNGLPIVPIVCENYAHMYQRGYFEPVPLRTRGLGPEDVSDLTVRVHAQMLQALREISRPIQAYK</sequence>
<dbReference type="SMART" id="SM00563">
    <property type="entry name" value="PlsC"/>
    <property type="match status" value="1"/>
</dbReference>
<keyword evidence="1" id="KW-0808">Transferase</keyword>
<dbReference type="PANTHER" id="PTHR10434">
    <property type="entry name" value="1-ACYL-SN-GLYCEROL-3-PHOSPHATE ACYLTRANSFERASE"/>
    <property type="match status" value="1"/>
</dbReference>
<accession>A0AAD6VRX9</accession>
<protein>
    <submittedName>
        <fullName evidence="5">1-acyl-sn-glycerol-3-phosphate-acyltransferase</fullName>
    </submittedName>
</protein>
<dbReference type="SUPFAM" id="SSF69593">
    <property type="entry name" value="Glycerol-3-phosphate (1)-acyltransferase"/>
    <property type="match status" value="1"/>
</dbReference>
<dbReference type="AlphaFoldDB" id="A0AAD6VRX9"/>
<keyword evidence="6" id="KW-1185">Reference proteome</keyword>
<name>A0AAD6VRX9_9AGAR</name>
<reference evidence="5" key="1">
    <citation type="submission" date="2023-03" db="EMBL/GenBank/DDBJ databases">
        <title>Massive genome expansion in bonnet fungi (Mycena s.s.) driven by repeated elements and novel gene families across ecological guilds.</title>
        <authorList>
            <consortium name="Lawrence Berkeley National Laboratory"/>
            <person name="Harder C.B."/>
            <person name="Miyauchi S."/>
            <person name="Viragh M."/>
            <person name="Kuo A."/>
            <person name="Thoen E."/>
            <person name="Andreopoulos B."/>
            <person name="Lu D."/>
            <person name="Skrede I."/>
            <person name="Drula E."/>
            <person name="Henrissat B."/>
            <person name="Morin E."/>
            <person name="Kohler A."/>
            <person name="Barry K."/>
            <person name="LaButti K."/>
            <person name="Morin E."/>
            <person name="Salamov A."/>
            <person name="Lipzen A."/>
            <person name="Mereny Z."/>
            <person name="Hegedus B."/>
            <person name="Baldrian P."/>
            <person name="Stursova M."/>
            <person name="Weitz H."/>
            <person name="Taylor A."/>
            <person name="Grigoriev I.V."/>
            <person name="Nagy L.G."/>
            <person name="Martin F."/>
            <person name="Kauserud H."/>
        </authorList>
    </citation>
    <scope>NUCLEOTIDE SEQUENCE</scope>
    <source>
        <strain evidence="5">9144</strain>
    </source>
</reference>
<keyword evidence="3" id="KW-0812">Transmembrane</keyword>
<evidence type="ECO:0000256" key="2">
    <source>
        <dbReference type="ARBA" id="ARBA00023315"/>
    </source>
</evidence>
<keyword evidence="3" id="KW-1133">Transmembrane helix</keyword>
<organism evidence="5 6">
    <name type="scientific">Mycena pura</name>
    <dbReference type="NCBI Taxonomy" id="153505"/>
    <lineage>
        <taxon>Eukaryota</taxon>
        <taxon>Fungi</taxon>
        <taxon>Dikarya</taxon>
        <taxon>Basidiomycota</taxon>
        <taxon>Agaricomycotina</taxon>
        <taxon>Agaricomycetes</taxon>
        <taxon>Agaricomycetidae</taxon>
        <taxon>Agaricales</taxon>
        <taxon>Marasmiineae</taxon>
        <taxon>Mycenaceae</taxon>
        <taxon>Mycena</taxon>
    </lineage>
</organism>
<evidence type="ECO:0000313" key="6">
    <source>
        <dbReference type="Proteomes" id="UP001219525"/>
    </source>
</evidence>
<dbReference type="GO" id="GO:0006654">
    <property type="term" value="P:phosphatidic acid biosynthetic process"/>
    <property type="evidence" value="ECO:0007669"/>
    <property type="project" value="TreeGrafter"/>
</dbReference>
<dbReference type="GO" id="GO:0005783">
    <property type="term" value="C:endoplasmic reticulum"/>
    <property type="evidence" value="ECO:0007669"/>
    <property type="project" value="TreeGrafter"/>
</dbReference>
<dbReference type="EMBL" id="JARJCW010000010">
    <property type="protein sequence ID" value="KAJ7220190.1"/>
    <property type="molecule type" value="Genomic_DNA"/>
</dbReference>
<dbReference type="CDD" id="cd07989">
    <property type="entry name" value="LPLAT_AGPAT-like"/>
    <property type="match status" value="1"/>
</dbReference>
<evidence type="ECO:0000256" key="1">
    <source>
        <dbReference type="ARBA" id="ARBA00022679"/>
    </source>
</evidence>
<dbReference type="PANTHER" id="PTHR10434:SF11">
    <property type="entry name" value="1-ACYL-SN-GLYCEROL-3-PHOSPHATE ACYLTRANSFERASE"/>
    <property type="match status" value="1"/>
</dbReference>
<feature type="transmembrane region" description="Helical" evidence="3">
    <location>
        <begin position="12"/>
        <end position="37"/>
    </location>
</feature>
<dbReference type="InterPro" id="IPR002123">
    <property type="entry name" value="Plipid/glycerol_acylTrfase"/>
</dbReference>
<comment type="caution">
    <text evidence="5">The sequence shown here is derived from an EMBL/GenBank/DDBJ whole genome shotgun (WGS) entry which is preliminary data.</text>
</comment>
<evidence type="ECO:0000256" key="3">
    <source>
        <dbReference type="SAM" id="Phobius"/>
    </source>
</evidence>
<dbReference type="Pfam" id="PF01553">
    <property type="entry name" value="Acyltransferase"/>
    <property type="match status" value="1"/>
</dbReference>
<dbReference type="GO" id="GO:0003841">
    <property type="term" value="F:1-acylglycerol-3-phosphate O-acyltransferase activity"/>
    <property type="evidence" value="ECO:0007669"/>
    <property type="project" value="TreeGrafter"/>
</dbReference>
<dbReference type="Proteomes" id="UP001219525">
    <property type="component" value="Unassembled WGS sequence"/>
</dbReference>